<dbReference type="GO" id="GO:0005507">
    <property type="term" value="F:copper ion binding"/>
    <property type="evidence" value="ECO:0007669"/>
    <property type="project" value="InterPro"/>
</dbReference>
<proteinExistence type="inferred from homology"/>
<dbReference type="EMBL" id="KZ992832">
    <property type="protein sequence ID" value="RKP06707.1"/>
    <property type="molecule type" value="Genomic_DNA"/>
</dbReference>
<dbReference type="InterPro" id="IPR011707">
    <property type="entry name" value="Cu-oxidase-like_N"/>
</dbReference>
<dbReference type="AlphaFoldDB" id="A0A4P9XJW4"/>
<keyword evidence="4" id="KW-0186">Copper</keyword>
<feature type="domain" description="Plastocyanin-like" evidence="6">
    <location>
        <begin position="382"/>
        <end position="435"/>
    </location>
</feature>
<name>A0A4P9XJW4_9FUNG</name>
<evidence type="ECO:0000256" key="1">
    <source>
        <dbReference type="ARBA" id="ARBA00010609"/>
    </source>
</evidence>
<dbReference type="EMBL" id="KZ992959">
    <property type="protein sequence ID" value="RKP06078.1"/>
    <property type="molecule type" value="Genomic_DNA"/>
</dbReference>
<feature type="transmembrane region" description="Helical" evidence="5">
    <location>
        <begin position="489"/>
        <end position="510"/>
    </location>
</feature>
<evidence type="ECO:0000256" key="4">
    <source>
        <dbReference type="ARBA" id="ARBA00023008"/>
    </source>
</evidence>
<dbReference type="InterPro" id="IPR011706">
    <property type="entry name" value="Cu-oxidase_C"/>
</dbReference>
<dbReference type="STRING" id="78915.A0A4P9XJW4"/>
<evidence type="ECO:0000259" key="6">
    <source>
        <dbReference type="Pfam" id="PF07731"/>
    </source>
</evidence>
<dbReference type="SUPFAM" id="SSF49503">
    <property type="entry name" value="Cupredoxins"/>
    <property type="match status" value="2"/>
</dbReference>
<reference evidence="10" key="1">
    <citation type="journal article" date="2018" name="Nat. Microbiol.">
        <title>Leveraging single-cell genomics to expand the fungal tree of life.</title>
        <authorList>
            <person name="Ahrendt S.R."/>
            <person name="Quandt C.A."/>
            <person name="Ciobanu D."/>
            <person name="Clum A."/>
            <person name="Salamov A."/>
            <person name="Andreopoulos B."/>
            <person name="Cheng J.F."/>
            <person name="Woyke T."/>
            <person name="Pelin A."/>
            <person name="Henrissat B."/>
            <person name="Reynolds N.K."/>
            <person name="Benny G.L."/>
            <person name="Smith M.E."/>
            <person name="James T.Y."/>
            <person name="Grigoriev I.V."/>
        </authorList>
    </citation>
    <scope>NUCLEOTIDE SEQUENCE [LARGE SCALE GENOMIC DNA]</scope>
    <source>
        <strain evidence="10">RSA 1356</strain>
    </source>
</reference>
<dbReference type="Pfam" id="PF07732">
    <property type="entry name" value="Cu-oxidase_3"/>
    <property type="match status" value="1"/>
</dbReference>
<evidence type="ECO:0000313" key="9">
    <source>
        <dbReference type="EMBL" id="RKP06707.1"/>
    </source>
</evidence>
<evidence type="ECO:0000313" key="10">
    <source>
        <dbReference type="Proteomes" id="UP000271241"/>
    </source>
</evidence>
<gene>
    <name evidence="9" type="ORF">THASP1DRAFT_31482</name>
    <name evidence="8" type="ORF">THASP1DRAFT_32096</name>
</gene>
<reference evidence="8" key="2">
    <citation type="submission" date="2018-07" db="EMBL/GenBank/DDBJ databases">
        <title>Leveraging single-cell genomics to expand the Fungal Tree of Life.</title>
        <authorList>
            <consortium name="DOE Joint Genome Institute"/>
            <person name="Ahrendt S.R."/>
            <person name="Quandt C.A."/>
            <person name="Ciobanu D."/>
            <person name="Clum A."/>
            <person name="Salamov A."/>
            <person name="Andreopoulos B."/>
            <person name="Cheng J.-F."/>
            <person name="Woyke T."/>
            <person name="Pelin A."/>
            <person name="Henrissat B."/>
            <person name="Reynolds N."/>
            <person name="Benny G.L."/>
            <person name="Smith M.E."/>
            <person name="James T.Y."/>
            <person name="Grigoriev I.V."/>
        </authorList>
    </citation>
    <scope>NUCLEOTIDE SEQUENCE</scope>
    <source>
        <strain evidence="8">RSA 1356</strain>
    </source>
</reference>
<dbReference type="OrthoDB" id="2121828at2759"/>
<keyword evidence="3" id="KW-0560">Oxidoreductase</keyword>
<dbReference type="PANTHER" id="PTHR11709">
    <property type="entry name" value="MULTI-COPPER OXIDASE"/>
    <property type="match status" value="1"/>
</dbReference>
<keyword evidence="10" id="KW-1185">Reference proteome</keyword>
<keyword evidence="5" id="KW-1133">Transmembrane helix</keyword>
<dbReference type="Gene3D" id="2.60.40.420">
    <property type="entry name" value="Cupredoxins - blue copper proteins"/>
    <property type="match status" value="1"/>
</dbReference>
<evidence type="ECO:0000256" key="2">
    <source>
        <dbReference type="ARBA" id="ARBA00022723"/>
    </source>
</evidence>
<dbReference type="Pfam" id="PF07731">
    <property type="entry name" value="Cu-oxidase_2"/>
    <property type="match status" value="1"/>
</dbReference>
<organism evidence="8 10">
    <name type="scientific">Thamnocephalis sphaerospora</name>
    <dbReference type="NCBI Taxonomy" id="78915"/>
    <lineage>
        <taxon>Eukaryota</taxon>
        <taxon>Fungi</taxon>
        <taxon>Fungi incertae sedis</taxon>
        <taxon>Zoopagomycota</taxon>
        <taxon>Zoopagomycotina</taxon>
        <taxon>Zoopagomycetes</taxon>
        <taxon>Zoopagales</taxon>
        <taxon>Sigmoideomycetaceae</taxon>
        <taxon>Thamnocephalis</taxon>
    </lineage>
</organism>
<keyword evidence="2" id="KW-0479">Metal-binding</keyword>
<dbReference type="GO" id="GO:0006826">
    <property type="term" value="P:iron ion transport"/>
    <property type="evidence" value="ECO:0007669"/>
    <property type="project" value="TreeGrafter"/>
</dbReference>
<comment type="similarity">
    <text evidence="1">Belongs to the multicopper oxidase family.</text>
</comment>
<evidence type="ECO:0000313" key="8">
    <source>
        <dbReference type="EMBL" id="RKP06078.1"/>
    </source>
</evidence>
<keyword evidence="5" id="KW-0812">Transmembrane</keyword>
<evidence type="ECO:0000256" key="5">
    <source>
        <dbReference type="SAM" id="Phobius"/>
    </source>
</evidence>
<feature type="domain" description="Plastocyanin-like" evidence="7">
    <location>
        <begin position="126"/>
        <end position="228"/>
    </location>
</feature>
<sequence length="511" mass="56601">MFDTAAGLFVARRVQCLAVAIALFLSTGIGVHAAAHSGQEHSRQHEEMVAACQPPSCTRHRHYIAAEEVLWDYLPSSQDRVWHREFAGVQESLSQVERRVYRKAVYRGYEDGTFTKRVPREEWLGILGPVIRAEVGDLVEIVFYNAATEPFSIHPHGVFYTAEHEGAMHADSGEGAGVRPGETFTYIWQRAGPADEDPGSILWLYHSHHNEPMDVNAGLVGPILVYRRGWLRTVSESPKILNATTADAASTRSATSDALIAADSTFKRDTAVVATTHTYARDVDREFVLWLDVLDENSTPYYLDNMRRVQEGAIHPPGSDDGLPMADREALRKHMFYSVNGRVFGNLAGIIASQGDRVRWHLAALGTENGVHHARWHGPAGAQEERGERRDGVSLLPATFRTLDSVVDQVGQWLINCETQLHLSSGMAAWYRVLPRSAEDELDQAAKGSTADMQKTDGLQFAESHQTKPAKSIAQPFSFEEPPPPPMSAGSWVVILCVFVCWLVGVTHMLS</sequence>
<dbReference type="GO" id="GO:0005886">
    <property type="term" value="C:plasma membrane"/>
    <property type="evidence" value="ECO:0007669"/>
    <property type="project" value="TreeGrafter"/>
</dbReference>
<dbReference type="Proteomes" id="UP000271241">
    <property type="component" value="Unassembled WGS sequence"/>
</dbReference>
<dbReference type="InterPro" id="IPR033138">
    <property type="entry name" value="Cu_oxidase_CS"/>
</dbReference>
<dbReference type="GO" id="GO:0016491">
    <property type="term" value="F:oxidoreductase activity"/>
    <property type="evidence" value="ECO:0007669"/>
    <property type="project" value="UniProtKB-KW"/>
</dbReference>
<dbReference type="PANTHER" id="PTHR11709:SF504">
    <property type="entry name" value="PLASTOCYANIN-LIKE DOMAIN-CONTAINING PROTEIN"/>
    <property type="match status" value="1"/>
</dbReference>
<keyword evidence="5" id="KW-0472">Membrane</keyword>
<dbReference type="InterPro" id="IPR045087">
    <property type="entry name" value="Cu-oxidase_fam"/>
</dbReference>
<evidence type="ECO:0000256" key="3">
    <source>
        <dbReference type="ARBA" id="ARBA00023002"/>
    </source>
</evidence>
<dbReference type="PROSITE" id="PS00079">
    <property type="entry name" value="MULTICOPPER_OXIDASE1"/>
    <property type="match status" value="1"/>
</dbReference>
<evidence type="ECO:0000259" key="7">
    <source>
        <dbReference type="Pfam" id="PF07732"/>
    </source>
</evidence>
<accession>A0A4P9XJW4</accession>
<dbReference type="InterPro" id="IPR008972">
    <property type="entry name" value="Cupredoxin"/>
</dbReference>
<protein>
    <submittedName>
        <fullName evidence="8">Cupredoxin</fullName>
    </submittedName>
</protein>